<organism evidence="1 2">
    <name type="scientific">Thalassotalea marina</name>
    <dbReference type="NCBI Taxonomy" id="1673741"/>
    <lineage>
        <taxon>Bacteria</taxon>
        <taxon>Pseudomonadati</taxon>
        <taxon>Pseudomonadota</taxon>
        <taxon>Gammaproteobacteria</taxon>
        <taxon>Alteromonadales</taxon>
        <taxon>Colwelliaceae</taxon>
        <taxon>Thalassotalea</taxon>
    </lineage>
</organism>
<evidence type="ECO:0000313" key="2">
    <source>
        <dbReference type="Proteomes" id="UP000623842"/>
    </source>
</evidence>
<protein>
    <recommendedName>
        <fullName evidence="3">DUF469 family protein</fullName>
    </recommendedName>
</protein>
<reference evidence="1" key="2">
    <citation type="submission" date="2020-09" db="EMBL/GenBank/DDBJ databases">
        <authorList>
            <person name="Sun Q."/>
            <person name="Kim S."/>
        </authorList>
    </citation>
    <scope>NUCLEOTIDE SEQUENCE</scope>
    <source>
        <strain evidence="1">KCTC 42731</strain>
    </source>
</reference>
<sequence>MSSTKPRTTRSRRLRKKLYLDEFAVYGFEFSCDLGCENEESLDNFMDELIDFIEAQHLCLGGGGDEKSFSAFVCSDERYGSATQENIQNTHDWLTKHQLVSNVKMGDLVDANHC</sequence>
<dbReference type="AlphaFoldDB" id="A0A919BK28"/>
<dbReference type="Proteomes" id="UP000623842">
    <property type="component" value="Unassembled WGS sequence"/>
</dbReference>
<evidence type="ECO:0008006" key="3">
    <source>
        <dbReference type="Google" id="ProtNLM"/>
    </source>
</evidence>
<dbReference type="GO" id="GO:0005829">
    <property type="term" value="C:cytosol"/>
    <property type="evidence" value="ECO:0007669"/>
    <property type="project" value="TreeGrafter"/>
</dbReference>
<name>A0A919BK28_9GAMM</name>
<keyword evidence="2" id="KW-1185">Reference proteome</keyword>
<reference evidence="1" key="1">
    <citation type="journal article" date="2014" name="Int. J. Syst. Evol. Microbiol.">
        <title>Complete genome sequence of Corynebacterium casei LMG S-19264T (=DSM 44701T), isolated from a smear-ripened cheese.</title>
        <authorList>
            <consortium name="US DOE Joint Genome Institute (JGI-PGF)"/>
            <person name="Walter F."/>
            <person name="Albersmeier A."/>
            <person name="Kalinowski J."/>
            <person name="Ruckert C."/>
        </authorList>
    </citation>
    <scope>NUCLEOTIDE SEQUENCE</scope>
    <source>
        <strain evidence="1">KCTC 42731</strain>
    </source>
</reference>
<gene>
    <name evidence="1" type="ORF">GCM10017161_26950</name>
</gene>
<evidence type="ECO:0000313" key="1">
    <source>
        <dbReference type="EMBL" id="GHF97390.1"/>
    </source>
</evidence>
<dbReference type="PANTHER" id="PTHR38778:SF1">
    <property type="entry name" value="CYTOPLASMIC PROTEIN"/>
    <property type="match status" value="1"/>
</dbReference>
<accession>A0A919BK28</accession>
<dbReference type="RefSeq" id="WP_189771559.1">
    <property type="nucleotide sequence ID" value="NZ_BNCK01000006.1"/>
</dbReference>
<dbReference type="PANTHER" id="PTHR38778">
    <property type="entry name" value="CYTOPLASMIC PROTEIN-RELATED"/>
    <property type="match status" value="1"/>
</dbReference>
<dbReference type="Pfam" id="PF04320">
    <property type="entry name" value="YggL_50S_bp"/>
    <property type="match status" value="1"/>
</dbReference>
<proteinExistence type="predicted"/>
<dbReference type="InterPro" id="IPR007416">
    <property type="entry name" value="YggL_50S_bp"/>
</dbReference>
<comment type="caution">
    <text evidence="1">The sequence shown here is derived from an EMBL/GenBank/DDBJ whole genome shotgun (WGS) entry which is preliminary data.</text>
</comment>
<dbReference type="EMBL" id="BNCK01000006">
    <property type="protein sequence ID" value="GHF97390.1"/>
    <property type="molecule type" value="Genomic_DNA"/>
</dbReference>